<dbReference type="AlphaFoldDB" id="A0A563W3C2"/>
<proteinExistence type="predicted"/>
<feature type="active site" description="Tele-phosphohistidine intermediate" evidence="1">
    <location>
        <position position="10"/>
    </location>
</feature>
<protein>
    <submittedName>
        <fullName evidence="3">Phosphoglycerate mutase</fullName>
    </submittedName>
</protein>
<evidence type="ECO:0000256" key="1">
    <source>
        <dbReference type="PIRSR" id="PIRSR613078-1"/>
    </source>
</evidence>
<dbReference type="InterPro" id="IPR050275">
    <property type="entry name" value="PGM_Phosphatase"/>
</dbReference>
<dbReference type="InterPro" id="IPR029033">
    <property type="entry name" value="His_PPase_superfam"/>
</dbReference>
<dbReference type="OrthoDB" id="9781415at2"/>
<name>A0A563W3C2_9CYAN</name>
<dbReference type="Pfam" id="PF00300">
    <property type="entry name" value="His_Phos_1"/>
    <property type="match status" value="1"/>
</dbReference>
<dbReference type="GO" id="GO:0005737">
    <property type="term" value="C:cytoplasm"/>
    <property type="evidence" value="ECO:0007669"/>
    <property type="project" value="TreeGrafter"/>
</dbReference>
<gene>
    <name evidence="3" type="ORF">H1P_700021</name>
</gene>
<accession>A0A563W3C2</accession>
<organism evidence="3 4">
    <name type="scientific">Hyella patelloides LEGE 07179</name>
    <dbReference type="NCBI Taxonomy" id="945734"/>
    <lineage>
        <taxon>Bacteria</taxon>
        <taxon>Bacillati</taxon>
        <taxon>Cyanobacteriota</taxon>
        <taxon>Cyanophyceae</taxon>
        <taxon>Pleurocapsales</taxon>
        <taxon>Hyellaceae</taxon>
        <taxon>Hyella</taxon>
    </lineage>
</organism>
<sequence length="204" mass="23010">MTLKIFFLRHGETVASKTGGFCGTSDVELTPEGEIMAKDFAVAYRSVPWKAIFCSPMRRTIATAKPICDLVGMEMQLRGGLKEIDFGQWEGKTPSEVNKEFHDDYVRWQSEPGWNSPPDGERAIDIARRSSEVIEEIEKIYPDGNVLVVSHKATIRIMLCSLLGIDVGRYRDRIYMPVAAVSVLEFCDQGPRLLKLSDRSHLKQ</sequence>
<dbReference type="EMBL" id="CAACVJ010000668">
    <property type="protein sequence ID" value="VEP18209.1"/>
    <property type="molecule type" value="Genomic_DNA"/>
</dbReference>
<evidence type="ECO:0000256" key="2">
    <source>
        <dbReference type="PIRSR" id="PIRSR613078-2"/>
    </source>
</evidence>
<dbReference type="PANTHER" id="PTHR48100">
    <property type="entry name" value="BROAD-SPECIFICITY PHOSPHATASE YOR283W-RELATED"/>
    <property type="match status" value="1"/>
</dbReference>
<dbReference type="CDD" id="cd07067">
    <property type="entry name" value="HP_PGM_like"/>
    <property type="match status" value="1"/>
</dbReference>
<dbReference type="InterPro" id="IPR013078">
    <property type="entry name" value="His_Pase_superF_clade-1"/>
</dbReference>
<dbReference type="SUPFAM" id="SSF53254">
    <property type="entry name" value="Phosphoglycerate mutase-like"/>
    <property type="match status" value="1"/>
</dbReference>
<dbReference type="SMART" id="SM00855">
    <property type="entry name" value="PGAM"/>
    <property type="match status" value="1"/>
</dbReference>
<evidence type="ECO:0000313" key="3">
    <source>
        <dbReference type="EMBL" id="VEP18209.1"/>
    </source>
</evidence>
<feature type="binding site" evidence="2">
    <location>
        <position position="59"/>
    </location>
    <ligand>
        <name>substrate</name>
    </ligand>
</feature>
<keyword evidence="4" id="KW-1185">Reference proteome</keyword>
<evidence type="ECO:0000313" key="4">
    <source>
        <dbReference type="Proteomes" id="UP000320055"/>
    </source>
</evidence>
<dbReference type="GO" id="GO:0016791">
    <property type="term" value="F:phosphatase activity"/>
    <property type="evidence" value="ECO:0007669"/>
    <property type="project" value="TreeGrafter"/>
</dbReference>
<dbReference type="RefSeq" id="WP_144867407.1">
    <property type="nucleotide sequence ID" value="NZ_LR213829.1"/>
</dbReference>
<dbReference type="PANTHER" id="PTHR48100:SF1">
    <property type="entry name" value="HISTIDINE PHOSPHATASE FAMILY PROTEIN-RELATED"/>
    <property type="match status" value="1"/>
</dbReference>
<dbReference type="Gene3D" id="3.40.50.1240">
    <property type="entry name" value="Phosphoglycerate mutase-like"/>
    <property type="match status" value="1"/>
</dbReference>
<dbReference type="Proteomes" id="UP000320055">
    <property type="component" value="Unassembled WGS sequence"/>
</dbReference>
<feature type="active site" description="Proton donor/acceptor" evidence="1">
    <location>
        <position position="83"/>
    </location>
</feature>
<reference evidence="3 4" key="1">
    <citation type="submission" date="2019-01" db="EMBL/GenBank/DDBJ databases">
        <authorList>
            <person name="Brito A."/>
        </authorList>
    </citation>
    <scope>NUCLEOTIDE SEQUENCE [LARGE SCALE GENOMIC DNA]</scope>
    <source>
        <strain evidence="3">1</strain>
    </source>
</reference>